<dbReference type="InterPro" id="IPR049874">
    <property type="entry name" value="ROK_cs"/>
</dbReference>
<evidence type="ECO:0000313" key="2">
    <source>
        <dbReference type="EMBL" id="QEG23150.1"/>
    </source>
</evidence>
<dbReference type="OrthoDB" id="9795247at2"/>
<dbReference type="AlphaFoldDB" id="A0A5B9PDH5"/>
<dbReference type="EMBL" id="CP042912">
    <property type="protein sequence ID" value="QEG23150.1"/>
    <property type="molecule type" value="Genomic_DNA"/>
</dbReference>
<dbReference type="Gene3D" id="3.30.420.40">
    <property type="match status" value="2"/>
</dbReference>
<evidence type="ECO:0000256" key="1">
    <source>
        <dbReference type="ARBA" id="ARBA00006479"/>
    </source>
</evidence>
<keyword evidence="2" id="KW-0808">Transferase</keyword>
<dbReference type="InterPro" id="IPR043129">
    <property type="entry name" value="ATPase_NBD"/>
</dbReference>
<dbReference type="PANTHER" id="PTHR18964">
    <property type="entry name" value="ROK (REPRESSOR, ORF, KINASE) FAMILY"/>
    <property type="match status" value="1"/>
</dbReference>
<dbReference type="STRING" id="980251.GCA_001642875_03914"/>
<organism evidence="2 3">
    <name type="scientific">Mariniblastus fucicola</name>
    <dbReference type="NCBI Taxonomy" id="980251"/>
    <lineage>
        <taxon>Bacteria</taxon>
        <taxon>Pseudomonadati</taxon>
        <taxon>Planctomycetota</taxon>
        <taxon>Planctomycetia</taxon>
        <taxon>Pirellulales</taxon>
        <taxon>Pirellulaceae</taxon>
        <taxon>Mariniblastus</taxon>
    </lineage>
</organism>
<dbReference type="Pfam" id="PF00480">
    <property type="entry name" value="ROK"/>
    <property type="match status" value="1"/>
</dbReference>
<dbReference type="InterPro" id="IPR000600">
    <property type="entry name" value="ROK"/>
</dbReference>
<dbReference type="KEGG" id="mff:MFFC18_30450"/>
<keyword evidence="3" id="KW-1185">Reference proteome</keyword>
<dbReference type="SUPFAM" id="SSF53067">
    <property type="entry name" value="Actin-like ATPase domain"/>
    <property type="match status" value="1"/>
</dbReference>
<accession>A0A5B9PDH5</accession>
<keyword evidence="2" id="KW-0418">Kinase</keyword>
<name>A0A5B9PDH5_9BACT</name>
<dbReference type="EC" id="2.7.1.2" evidence="2"/>
<dbReference type="PROSITE" id="PS01125">
    <property type="entry name" value="ROK"/>
    <property type="match status" value="1"/>
</dbReference>
<sequence length="336" mass="34482">MSDVTPLFVGVDVGGTNIKIGVVDDEGRTIAKTKFPTMADKEPSLSMEKAKQSIGKLLADSGRSMDDVAAVGLGTPGPMDIRAGVILTPSNLPGWRNDPVRDILSKATGKPVTYANDAAAAAFGEFWIGSGRQYDSLVLITLGTGVGGGIIVDNVSIDGAHSHGAEIGHMTIDTSESARPCPCGQIGHLEAYASATAVVARCSEALAGGASSLLTQEMGEASPLSALMISQAADKGDELSLSIIDETAKYLGHGIAALAHVIDPEAFILGGAMDFGGSTAHVGRRFIDGVIAETRRLVFPVLAEELVVCYASLGGDAGYIGAAGLARVEFLKGQQA</sequence>
<dbReference type="Proteomes" id="UP000322214">
    <property type="component" value="Chromosome"/>
</dbReference>
<reference evidence="2 3" key="1">
    <citation type="submission" date="2019-08" db="EMBL/GenBank/DDBJ databases">
        <title>Deep-cultivation of Planctomycetes and their phenomic and genomic characterization uncovers novel biology.</title>
        <authorList>
            <person name="Wiegand S."/>
            <person name="Jogler M."/>
            <person name="Boedeker C."/>
            <person name="Pinto D."/>
            <person name="Vollmers J."/>
            <person name="Rivas-Marin E."/>
            <person name="Kohn T."/>
            <person name="Peeters S.H."/>
            <person name="Heuer A."/>
            <person name="Rast P."/>
            <person name="Oberbeckmann S."/>
            <person name="Bunk B."/>
            <person name="Jeske O."/>
            <person name="Meyerdierks A."/>
            <person name="Storesund J.E."/>
            <person name="Kallscheuer N."/>
            <person name="Luecker S."/>
            <person name="Lage O.M."/>
            <person name="Pohl T."/>
            <person name="Merkel B.J."/>
            <person name="Hornburger P."/>
            <person name="Mueller R.-W."/>
            <person name="Bruemmer F."/>
            <person name="Labrenz M."/>
            <person name="Spormann A.M."/>
            <person name="Op den Camp H."/>
            <person name="Overmann J."/>
            <person name="Amann R."/>
            <person name="Jetten M.S.M."/>
            <person name="Mascher T."/>
            <person name="Medema M.H."/>
            <person name="Devos D.P."/>
            <person name="Kaster A.-K."/>
            <person name="Ovreas L."/>
            <person name="Rohde M."/>
            <person name="Galperin M.Y."/>
            <person name="Jogler C."/>
        </authorList>
    </citation>
    <scope>NUCLEOTIDE SEQUENCE [LARGE SCALE GENOMIC DNA]</scope>
    <source>
        <strain evidence="2 3">FC18</strain>
    </source>
</reference>
<comment type="similarity">
    <text evidence="1">Belongs to the ROK (NagC/XylR) family.</text>
</comment>
<dbReference type="PANTHER" id="PTHR18964:SF149">
    <property type="entry name" value="BIFUNCTIONAL UDP-N-ACETYLGLUCOSAMINE 2-EPIMERASE_N-ACETYLMANNOSAMINE KINASE"/>
    <property type="match status" value="1"/>
</dbReference>
<dbReference type="GO" id="GO:0004340">
    <property type="term" value="F:glucokinase activity"/>
    <property type="evidence" value="ECO:0007669"/>
    <property type="project" value="UniProtKB-EC"/>
</dbReference>
<gene>
    <name evidence="2" type="primary">glcK_2</name>
    <name evidence="2" type="ORF">MFFC18_30450</name>
</gene>
<evidence type="ECO:0000313" key="3">
    <source>
        <dbReference type="Proteomes" id="UP000322214"/>
    </source>
</evidence>
<protein>
    <submittedName>
        <fullName evidence="2">Glucokinase</fullName>
        <ecNumber evidence="2">2.7.1.2</ecNumber>
    </submittedName>
</protein>
<proteinExistence type="inferred from homology"/>